<name>A0A6B2G5A5_MYXSQ</name>
<dbReference type="GO" id="GO:0005765">
    <property type="term" value="C:lysosomal membrane"/>
    <property type="evidence" value="ECO:0007669"/>
    <property type="project" value="TreeGrafter"/>
</dbReference>
<feature type="transmembrane region" description="Helical" evidence="1">
    <location>
        <begin position="49"/>
        <end position="67"/>
    </location>
</feature>
<proteinExistence type="predicted"/>
<dbReference type="InterPro" id="IPR039031">
    <property type="entry name" value="Mucolipin"/>
</dbReference>
<protein>
    <submittedName>
        <fullName evidence="2">Mucolipin-1 (Trinotate prediction)</fullName>
    </submittedName>
</protein>
<dbReference type="GO" id="GO:0072345">
    <property type="term" value="F:NAADP-sensitive calcium-release channel activity"/>
    <property type="evidence" value="ECO:0007669"/>
    <property type="project" value="TreeGrafter"/>
</dbReference>
<reference evidence="2" key="1">
    <citation type="submission" date="2018-11" db="EMBL/GenBank/DDBJ databases">
        <title>Myxobolus squamalis genome and transcriptome.</title>
        <authorList>
            <person name="Yahalomi D."/>
            <person name="Atkinson S.D."/>
            <person name="Neuhof M."/>
            <person name="Chang E.S."/>
            <person name="Philippe H."/>
            <person name="Cartwright P."/>
            <person name="Bartholomew J.L."/>
            <person name="Huchon D."/>
        </authorList>
    </citation>
    <scope>NUCLEOTIDE SEQUENCE</scope>
    <source>
        <strain evidence="2">71B08</strain>
        <tissue evidence="2">Whole</tissue>
    </source>
</reference>
<organism evidence="2">
    <name type="scientific">Myxobolus squamalis</name>
    <name type="common">Myxosporean</name>
    <dbReference type="NCBI Taxonomy" id="59785"/>
    <lineage>
        <taxon>Eukaryota</taxon>
        <taxon>Metazoa</taxon>
        <taxon>Cnidaria</taxon>
        <taxon>Myxozoa</taxon>
        <taxon>Myxosporea</taxon>
        <taxon>Bivalvulida</taxon>
        <taxon>Platysporina</taxon>
        <taxon>Myxobolidae</taxon>
        <taxon>Myxobolus</taxon>
    </lineage>
</organism>
<keyword evidence="1" id="KW-0472">Membrane</keyword>
<feature type="transmembrane region" description="Helical" evidence="1">
    <location>
        <begin position="16"/>
        <end position="37"/>
    </location>
</feature>
<evidence type="ECO:0000256" key="1">
    <source>
        <dbReference type="SAM" id="Phobius"/>
    </source>
</evidence>
<dbReference type="AlphaFoldDB" id="A0A6B2G5A5"/>
<accession>A0A6B2G5A5</accession>
<dbReference type="GO" id="GO:0005886">
    <property type="term" value="C:plasma membrane"/>
    <property type="evidence" value="ECO:0007669"/>
    <property type="project" value="TreeGrafter"/>
</dbReference>
<dbReference type="PANTHER" id="PTHR12127:SF7">
    <property type="entry name" value="SD02261P"/>
    <property type="match status" value="1"/>
</dbReference>
<feature type="transmembrane region" description="Helical" evidence="1">
    <location>
        <begin position="87"/>
        <end position="109"/>
    </location>
</feature>
<keyword evidence="1" id="KW-1133">Transmembrane helix</keyword>
<dbReference type="EMBL" id="GHBR01001064">
    <property type="protein sequence ID" value="NDJ96441.1"/>
    <property type="molecule type" value="Transcribed_RNA"/>
</dbReference>
<sequence>MSEMCFGEKFVLVNRWPLVELLSNILITIVIIMTVFYNKYNQFCSDVSSIIAGVSLILSWSMLIRFFNFDPNYGSTLRAVYRVFPDVLRFLACVAIVYVAFLMCGWVGLGPYHPRVCFYYFPRNY</sequence>
<evidence type="ECO:0000313" key="2">
    <source>
        <dbReference type="EMBL" id="NDJ96441.1"/>
    </source>
</evidence>
<keyword evidence="1" id="KW-0812">Transmembrane</keyword>
<dbReference type="PANTHER" id="PTHR12127">
    <property type="entry name" value="MUCOLIPIN"/>
    <property type="match status" value="1"/>
</dbReference>